<keyword evidence="6 9" id="KW-0812">Transmembrane</keyword>
<organism evidence="11 12">
    <name type="scientific">Veronia pacifica</name>
    <dbReference type="NCBI Taxonomy" id="1080227"/>
    <lineage>
        <taxon>Bacteria</taxon>
        <taxon>Pseudomonadati</taxon>
        <taxon>Pseudomonadota</taxon>
        <taxon>Gammaproteobacteria</taxon>
        <taxon>Vibrionales</taxon>
        <taxon>Vibrionaceae</taxon>
        <taxon>Veronia</taxon>
    </lineage>
</organism>
<keyword evidence="5" id="KW-0762">Sugar transport</keyword>
<evidence type="ECO:0000256" key="4">
    <source>
        <dbReference type="ARBA" id="ARBA00022475"/>
    </source>
</evidence>
<accession>A0A1C3EME2</accession>
<feature type="domain" description="Major facilitator superfamily (MFS) profile" evidence="10">
    <location>
        <begin position="219"/>
        <end position="405"/>
    </location>
</feature>
<feature type="transmembrane region" description="Helical" evidence="9">
    <location>
        <begin position="74"/>
        <end position="91"/>
    </location>
</feature>
<dbReference type="AlphaFoldDB" id="A0A1C3EME2"/>
<dbReference type="STRING" id="1080227.A8L45_06605"/>
<gene>
    <name evidence="11" type="ORF">A8L45_06605</name>
</gene>
<keyword evidence="8 9" id="KW-0472">Membrane</keyword>
<feature type="transmembrane region" description="Helical" evidence="9">
    <location>
        <begin position="258"/>
        <end position="277"/>
    </location>
</feature>
<dbReference type="GO" id="GO:0022857">
    <property type="term" value="F:transmembrane transporter activity"/>
    <property type="evidence" value="ECO:0007669"/>
    <property type="project" value="InterPro"/>
</dbReference>
<evidence type="ECO:0000256" key="5">
    <source>
        <dbReference type="ARBA" id="ARBA00022597"/>
    </source>
</evidence>
<dbReference type="PROSITE" id="PS50850">
    <property type="entry name" value="MFS"/>
    <property type="match status" value="1"/>
</dbReference>
<dbReference type="RefSeq" id="WP_068900467.1">
    <property type="nucleotide sequence ID" value="NZ_JBHUIF010000004.1"/>
</dbReference>
<keyword evidence="12" id="KW-1185">Reference proteome</keyword>
<sequence length="405" mass="43920">MKLSPTVITFVTTCLLCGLAGAFMTPLLTLYLTEALEAKPLMVSVFLCLSITSGILVSQWIATFSDRGIARKKLILLGLVCTLVASLVFAATRSYVVALTVAIAIFSFNALTLPQIFALIREYADSQPDTDSHLLMTSSRACIAIAWVLGPPLAFICHDAYGFTFTFAISAAISLVNIILVVFMLPDVKTQTGDTTDKDSDTNQARVASFTPWYTIPKVVLFALAVWLMFFANNLYIISLPLYIMNEMQVASSWVGKLFGLAAFIEIPIMIGGGLLVKYFGAKRMVAFGVTCGVIFSLAMSQTTAIWQMFVLQILNGIFIGTTATLGMVILQDMMPTQRGVATTLFSNGIQLGTLTAALAFGFIGEYINYHFAFYLSAGATSISLLLIVVPSLVLRHQSRKSLST</sequence>
<feature type="transmembrane region" description="Helical" evidence="9">
    <location>
        <begin position="219"/>
        <end position="238"/>
    </location>
</feature>
<evidence type="ECO:0000313" key="12">
    <source>
        <dbReference type="Proteomes" id="UP000094936"/>
    </source>
</evidence>
<dbReference type="OrthoDB" id="7337792at2"/>
<feature type="transmembrane region" description="Helical" evidence="9">
    <location>
        <begin position="306"/>
        <end position="331"/>
    </location>
</feature>
<dbReference type="Gene3D" id="1.20.1250.20">
    <property type="entry name" value="MFS general substrate transporter like domains"/>
    <property type="match status" value="2"/>
</dbReference>
<keyword evidence="4" id="KW-1003">Cell membrane</keyword>
<feature type="transmembrane region" description="Helical" evidence="9">
    <location>
        <begin position="167"/>
        <end position="185"/>
    </location>
</feature>
<dbReference type="CDD" id="cd17471">
    <property type="entry name" value="MFS_Set"/>
    <property type="match status" value="1"/>
</dbReference>
<dbReference type="Pfam" id="PF07690">
    <property type="entry name" value="MFS_1"/>
    <property type="match status" value="1"/>
</dbReference>
<keyword evidence="3" id="KW-0813">Transport</keyword>
<feature type="transmembrane region" description="Helical" evidence="9">
    <location>
        <begin position="343"/>
        <end position="364"/>
    </location>
</feature>
<reference evidence="11 12" key="1">
    <citation type="submission" date="2016-05" db="EMBL/GenBank/DDBJ databases">
        <title>Genomic Taxonomy of the Vibrionaceae.</title>
        <authorList>
            <person name="Gomez-Gil B."/>
            <person name="Enciso-Ibarra J."/>
        </authorList>
    </citation>
    <scope>NUCLEOTIDE SEQUENCE [LARGE SCALE GENOMIC DNA]</scope>
    <source>
        <strain evidence="11 12">CAIM 1920</strain>
    </source>
</reference>
<evidence type="ECO:0000256" key="1">
    <source>
        <dbReference type="ARBA" id="ARBA00004651"/>
    </source>
</evidence>
<evidence type="ECO:0000256" key="6">
    <source>
        <dbReference type="ARBA" id="ARBA00022692"/>
    </source>
</evidence>
<evidence type="ECO:0000256" key="3">
    <source>
        <dbReference type="ARBA" id="ARBA00022448"/>
    </source>
</evidence>
<evidence type="ECO:0000313" key="11">
    <source>
        <dbReference type="EMBL" id="ODA34389.1"/>
    </source>
</evidence>
<evidence type="ECO:0000259" key="10">
    <source>
        <dbReference type="PROSITE" id="PS50850"/>
    </source>
</evidence>
<proteinExistence type="inferred from homology"/>
<evidence type="ECO:0000256" key="8">
    <source>
        <dbReference type="ARBA" id="ARBA00023136"/>
    </source>
</evidence>
<dbReference type="GO" id="GO:0005886">
    <property type="term" value="C:plasma membrane"/>
    <property type="evidence" value="ECO:0007669"/>
    <property type="project" value="UniProtKB-SubCell"/>
</dbReference>
<evidence type="ECO:0000256" key="7">
    <source>
        <dbReference type="ARBA" id="ARBA00022989"/>
    </source>
</evidence>
<feature type="transmembrane region" description="Helical" evidence="9">
    <location>
        <begin position="41"/>
        <end position="62"/>
    </location>
</feature>
<comment type="subcellular location">
    <subcellularLocation>
        <location evidence="1">Cell membrane</location>
        <topology evidence="1">Multi-pass membrane protein</topology>
    </subcellularLocation>
</comment>
<dbReference type="PANTHER" id="PTHR23535:SF2">
    <property type="entry name" value="SUGAR EFFLUX TRANSPORTER A-RELATED"/>
    <property type="match status" value="1"/>
</dbReference>
<dbReference type="InterPro" id="IPR020846">
    <property type="entry name" value="MFS_dom"/>
</dbReference>
<protein>
    <recommendedName>
        <fullName evidence="10">Major facilitator superfamily (MFS) profile domain-containing protein</fullName>
    </recommendedName>
</protein>
<evidence type="ECO:0000256" key="9">
    <source>
        <dbReference type="SAM" id="Phobius"/>
    </source>
</evidence>
<comment type="caution">
    <text evidence="11">The sequence shown here is derived from an EMBL/GenBank/DDBJ whole genome shotgun (WGS) entry which is preliminary data.</text>
</comment>
<feature type="transmembrane region" description="Helical" evidence="9">
    <location>
        <begin position="284"/>
        <end position="300"/>
    </location>
</feature>
<keyword evidence="7 9" id="KW-1133">Transmembrane helix</keyword>
<dbReference type="InterPro" id="IPR036259">
    <property type="entry name" value="MFS_trans_sf"/>
</dbReference>
<comment type="similarity">
    <text evidence="2">Belongs to the major facilitator superfamily. Set transporter family.</text>
</comment>
<dbReference type="EMBL" id="LYBM01000008">
    <property type="protein sequence ID" value="ODA34389.1"/>
    <property type="molecule type" value="Genomic_DNA"/>
</dbReference>
<feature type="transmembrane region" description="Helical" evidence="9">
    <location>
        <begin position="370"/>
        <end position="395"/>
    </location>
</feature>
<dbReference type="Proteomes" id="UP000094936">
    <property type="component" value="Unassembled WGS sequence"/>
</dbReference>
<feature type="transmembrane region" description="Helical" evidence="9">
    <location>
        <begin position="141"/>
        <end position="161"/>
    </location>
</feature>
<feature type="transmembrane region" description="Helical" evidence="9">
    <location>
        <begin position="97"/>
        <end position="120"/>
    </location>
</feature>
<dbReference type="InterPro" id="IPR011701">
    <property type="entry name" value="MFS"/>
</dbReference>
<dbReference type="SUPFAM" id="SSF103473">
    <property type="entry name" value="MFS general substrate transporter"/>
    <property type="match status" value="1"/>
</dbReference>
<dbReference type="PANTHER" id="PTHR23535">
    <property type="entry name" value="SUGAR EFFLUX TRANSPORTER A-RELATED"/>
    <property type="match status" value="1"/>
</dbReference>
<evidence type="ECO:0000256" key="2">
    <source>
        <dbReference type="ARBA" id="ARBA00006523"/>
    </source>
</evidence>
<name>A0A1C3EME2_9GAMM</name>